<dbReference type="OrthoDB" id="3145912at2759"/>
<keyword evidence="2" id="KW-1185">Reference proteome</keyword>
<protein>
    <submittedName>
        <fullName evidence="1">Uncharacterized protein</fullName>
    </submittedName>
</protein>
<reference evidence="1" key="1">
    <citation type="submission" date="2020-05" db="EMBL/GenBank/DDBJ databases">
        <title>Mycena genomes resolve the evolution of fungal bioluminescence.</title>
        <authorList>
            <person name="Tsai I.J."/>
        </authorList>
    </citation>
    <scope>NUCLEOTIDE SEQUENCE</scope>
    <source>
        <strain evidence="1">160909Yilan</strain>
    </source>
</reference>
<name>A0A8H6Z189_9AGAR</name>
<evidence type="ECO:0000313" key="2">
    <source>
        <dbReference type="Proteomes" id="UP000623467"/>
    </source>
</evidence>
<organism evidence="1 2">
    <name type="scientific">Mycena sanguinolenta</name>
    <dbReference type="NCBI Taxonomy" id="230812"/>
    <lineage>
        <taxon>Eukaryota</taxon>
        <taxon>Fungi</taxon>
        <taxon>Dikarya</taxon>
        <taxon>Basidiomycota</taxon>
        <taxon>Agaricomycotina</taxon>
        <taxon>Agaricomycetes</taxon>
        <taxon>Agaricomycetidae</taxon>
        <taxon>Agaricales</taxon>
        <taxon>Marasmiineae</taxon>
        <taxon>Mycenaceae</taxon>
        <taxon>Mycena</taxon>
    </lineage>
</organism>
<dbReference type="Proteomes" id="UP000623467">
    <property type="component" value="Unassembled WGS sequence"/>
</dbReference>
<gene>
    <name evidence="1" type="ORF">MSAN_00867400</name>
</gene>
<sequence>MSSEFALNEPRLPPELEHKVFQTVALARPRWIPALMLVARRVKVWVEPLLYRVVFLKNPTSAFQEPDKIGIPTLAGDAVEQISHNLQNVRHLLIDDGFVRDKLRNWLLGCTGVTNLCALFACTPNILPSISGFTNIKYLTIEPRALCGATLPVPLFLTVTHLELLDYPNEGESVDRVFPNVSLIPRLTHIALNSPMDKLLLHAGLCANAQLQCIIIFSSEASLNRSPLLGDSRFVCIDDGASYYADWLRGAVFGKDYWSFADDFLAARRAGAIDRSRYHIVNGKDFHFVKGD</sequence>
<accession>A0A8H6Z189</accession>
<comment type="caution">
    <text evidence="1">The sequence shown here is derived from an EMBL/GenBank/DDBJ whole genome shotgun (WGS) entry which is preliminary data.</text>
</comment>
<dbReference type="AlphaFoldDB" id="A0A8H6Z189"/>
<dbReference type="EMBL" id="JACAZH010000005">
    <property type="protein sequence ID" value="KAF7368016.1"/>
    <property type="molecule type" value="Genomic_DNA"/>
</dbReference>
<evidence type="ECO:0000313" key="1">
    <source>
        <dbReference type="EMBL" id="KAF7368016.1"/>
    </source>
</evidence>
<proteinExistence type="predicted"/>